<reference evidence="5 6" key="1">
    <citation type="submission" date="2018-04" db="EMBL/GenBank/DDBJ databases">
        <title>Genomic Encyclopedia of Archaeal and Bacterial Type Strains, Phase II (KMG-II): from individual species to whole genera.</title>
        <authorList>
            <person name="Goeker M."/>
        </authorList>
    </citation>
    <scope>NUCLEOTIDE SEQUENCE [LARGE SCALE GENOMIC DNA]</scope>
    <source>
        <strain evidence="5 6">DSM 21823</strain>
    </source>
</reference>
<gene>
    <name evidence="5" type="ORF">C8N34_11488</name>
</gene>
<keyword evidence="3" id="KW-0479">Metal-binding</keyword>
<accession>A0A2T6ATD1</accession>
<sequence length="252" mass="26017">MSLPRIMVAPTGARLGKADHPALPLTIPEIVACAVDCQAAGAGAIHAHVRDAEGAHVLDAGLYAELLAELSRAVPGMAAQITTEAVGRYSAAEQRALVMALRPAMVSVALREITTEPDERLTRAFYHDCAGAGIAVQHILYDAADVDRLAALQGAGVVPAGEVQVLHVLGRYTAGQVSAPADLAEPLARQRAAGLQADWAVCAFGPAETACLVAAIAQGGKARIGFENNLLNADGSPARDNADRVRELVAAL</sequence>
<proteinExistence type="predicted"/>
<dbReference type="Pfam" id="PF05853">
    <property type="entry name" value="BKACE"/>
    <property type="match status" value="1"/>
</dbReference>
<protein>
    <submittedName>
        <fullName evidence="5">Uncharacterized protein (DUF849 family)</fullName>
    </submittedName>
</protein>
<dbReference type="EMBL" id="QBKP01000014">
    <property type="protein sequence ID" value="PTX47068.1"/>
    <property type="molecule type" value="Genomic_DNA"/>
</dbReference>
<dbReference type="PANTHER" id="PTHR37418:SF2">
    <property type="entry name" value="3-KETO-5-AMINOHEXANOATE CLEAVAGE ENZYME"/>
    <property type="match status" value="1"/>
</dbReference>
<name>A0A2T6ATD1_9RHOB</name>
<comment type="caution">
    <text evidence="5">The sequence shown here is derived from an EMBL/GenBank/DDBJ whole genome shotgun (WGS) entry which is preliminary data.</text>
</comment>
<dbReference type="InterPro" id="IPR013785">
    <property type="entry name" value="Aldolase_TIM"/>
</dbReference>
<evidence type="ECO:0000256" key="1">
    <source>
        <dbReference type="ARBA" id="ARBA00001947"/>
    </source>
</evidence>
<dbReference type="GO" id="GO:0046872">
    <property type="term" value="F:metal ion binding"/>
    <property type="evidence" value="ECO:0007669"/>
    <property type="project" value="UniProtKB-KW"/>
</dbReference>
<dbReference type="Proteomes" id="UP000244224">
    <property type="component" value="Unassembled WGS sequence"/>
</dbReference>
<dbReference type="InterPro" id="IPR008567">
    <property type="entry name" value="BKACE"/>
</dbReference>
<evidence type="ECO:0000256" key="3">
    <source>
        <dbReference type="ARBA" id="ARBA00022723"/>
    </source>
</evidence>
<dbReference type="Gene3D" id="3.20.20.70">
    <property type="entry name" value="Aldolase class I"/>
    <property type="match status" value="1"/>
</dbReference>
<evidence type="ECO:0000313" key="6">
    <source>
        <dbReference type="Proteomes" id="UP000244224"/>
    </source>
</evidence>
<dbReference type="PANTHER" id="PTHR37418">
    <property type="entry name" value="3-KETO-5-AMINOHEXANOATE CLEAVAGE ENZYME-RELATED"/>
    <property type="match status" value="1"/>
</dbReference>
<keyword evidence="4" id="KW-0862">Zinc</keyword>
<dbReference type="GO" id="GO:0043720">
    <property type="term" value="F:3-keto-5-aminohexanoate cleavage activity"/>
    <property type="evidence" value="ECO:0007669"/>
    <property type="project" value="InterPro"/>
</dbReference>
<organism evidence="5 6">
    <name type="scientific">Gemmobacter caeni</name>
    <dbReference type="NCBI Taxonomy" id="589035"/>
    <lineage>
        <taxon>Bacteria</taxon>
        <taxon>Pseudomonadati</taxon>
        <taxon>Pseudomonadota</taxon>
        <taxon>Alphaproteobacteria</taxon>
        <taxon>Rhodobacterales</taxon>
        <taxon>Paracoccaceae</taxon>
        <taxon>Gemmobacter</taxon>
    </lineage>
</organism>
<dbReference type="RefSeq" id="WP_242013846.1">
    <property type="nucleotide sequence ID" value="NZ_QBKP01000014.1"/>
</dbReference>
<dbReference type="AlphaFoldDB" id="A0A2T6ATD1"/>
<evidence type="ECO:0000256" key="2">
    <source>
        <dbReference type="ARBA" id="ARBA00022679"/>
    </source>
</evidence>
<evidence type="ECO:0000256" key="4">
    <source>
        <dbReference type="ARBA" id="ARBA00022833"/>
    </source>
</evidence>
<evidence type="ECO:0000313" key="5">
    <source>
        <dbReference type="EMBL" id="PTX47068.1"/>
    </source>
</evidence>
<keyword evidence="6" id="KW-1185">Reference proteome</keyword>
<keyword evidence="2" id="KW-0808">Transferase</keyword>
<comment type="cofactor">
    <cofactor evidence="1">
        <name>Zn(2+)</name>
        <dbReference type="ChEBI" id="CHEBI:29105"/>
    </cofactor>
</comment>